<feature type="transmembrane region" description="Helical" evidence="5">
    <location>
        <begin position="23"/>
        <end position="42"/>
    </location>
</feature>
<comment type="subcellular location">
    <subcellularLocation>
        <location evidence="1">Membrane</location>
        <topology evidence="1">Multi-pass membrane protein</topology>
    </subcellularLocation>
</comment>
<protein>
    <submittedName>
        <fullName evidence="6">DoxX family protein</fullName>
    </submittedName>
</protein>
<name>A0A853GRI0_9BURK</name>
<accession>A0A853GRI0</accession>
<sequence length="150" mass="16248">MSINNISGNWPAAVSRPALGSRAIRFIAYLGLCAAYLQGGIVKLTDFPGAIAEMNHFGLTPAPLFAVLVIALELGASLMILTGRLRWLGALGLAGFTLLATGIALRYWELPVGHERFMATNSFFEHLGLVGGFLLVAWLDFQEKLVNQKF</sequence>
<organism evidence="6 7">
    <name type="scientific">Pollutimonas harenae</name>
    <dbReference type="NCBI Taxonomy" id="657015"/>
    <lineage>
        <taxon>Bacteria</taxon>
        <taxon>Pseudomonadati</taxon>
        <taxon>Pseudomonadota</taxon>
        <taxon>Betaproteobacteria</taxon>
        <taxon>Burkholderiales</taxon>
        <taxon>Alcaligenaceae</taxon>
        <taxon>Pollutimonas</taxon>
    </lineage>
</organism>
<dbReference type="EMBL" id="JACCEV010000001">
    <property type="protein sequence ID" value="NYT84767.1"/>
    <property type="molecule type" value="Genomic_DNA"/>
</dbReference>
<evidence type="ECO:0000313" key="6">
    <source>
        <dbReference type="EMBL" id="NYT84767.1"/>
    </source>
</evidence>
<feature type="transmembrane region" description="Helical" evidence="5">
    <location>
        <begin position="88"/>
        <end position="108"/>
    </location>
</feature>
<evidence type="ECO:0000256" key="2">
    <source>
        <dbReference type="ARBA" id="ARBA00022692"/>
    </source>
</evidence>
<reference evidence="6 7" key="1">
    <citation type="submission" date="2020-07" db="EMBL/GenBank/DDBJ databases">
        <title>Taxonomic revisions and descriptions of new bacterial species based on genomic comparisons in the high-G+C-content subgroup of the family Alcaligenaceae.</title>
        <authorList>
            <person name="Szabo A."/>
            <person name="Felfoldi T."/>
        </authorList>
    </citation>
    <scope>NUCLEOTIDE SEQUENCE [LARGE SCALE GENOMIC DNA]</scope>
    <source>
        <strain evidence="6 7">DSM 25667</strain>
    </source>
</reference>
<evidence type="ECO:0000313" key="7">
    <source>
        <dbReference type="Proteomes" id="UP000554144"/>
    </source>
</evidence>
<keyword evidence="4 5" id="KW-0472">Membrane</keyword>
<comment type="caution">
    <text evidence="6">The sequence shown here is derived from an EMBL/GenBank/DDBJ whole genome shotgun (WGS) entry which is preliminary data.</text>
</comment>
<proteinExistence type="predicted"/>
<keyword evidence="3 5" id="KW-1133">Transmembrane helix</keyword>
<feature type="transmembrane region" description="Helical" evidence="5">
    <location>
        <begin position="123"/>
        <end position="141"/>
    </location>
</feature>
<keyword evidence="7" id="KW-1185">Reference proteome</keyword>
<evidence type="ECO:0000256" key="5">
    <source>
        <dbReference type="SAM" id="Phobius"/>
    </source>
</evidence>
<evidence type="ECO:0000256" key="1">
    <source>
        <dbReference type="ARBA" id="ARBA00004141"/>
    </source>
</evidence>
<evidence type="ECO:0000256" key="4">
    <source>
        <dbReference type="ARBA" id="ARBA00023136"/>
    </source>
</evidence>
<evidence type="ECO:0000256" key="3">
    <source>
        <dbReference type="ARBA" id="ARBA00022989"/>
    </source>
</evidence>
<dbReference type="AlphaFoldDB" id="A0A853GRI0"/>
<dbReference type="OrthoDB" id="6522672at2"/>
<dbReference type="Pfam" id="PF07681">
    <property type="entry name" value="DoxX"/>
    <property type="match status" value="1"/>
</dbReference>
<keyword evidence="2 5" id="KW-0812">Transmembrane</keyword>
<dbReference type="Proteomes" id="UP000554144">
    <property type="component" value="Unassembled WGS sequence"/>
</dbReference>
<dbReference type="RefSeq" id="WP_130038014.1">
    <property type="nucleotide sequence ID" value="NZ_JACCEV010000001.1"/>
</dbReference>
<feature type="transmembrane region" description="Helical" evidence="5">
    <location>
        <begin position="62"/>
        <end position="81"/>
    </location>
</feature>
<dbReference type="InterPro" id="IPR032808">
    <property type="entry name" value="DoxX"/>
</dbReference>
<dbReference type="GO" id="GO:0016020">
    <property type="term" value="C:membrane"/>
    <property type="evidence" value="ECO:0007669"/>
    <property type="project" value="UniProtKB-SubCell"/>
</dbReference>
<gene>
    <name evidence="6" type="ORF">H0A62_04040</name>
</gene>